<keyword evidence="8" id="KW-1185">Reference proteome</keyword>
<sequence length="895" mass="96662">MIEARVNPERPYQVLVTLCAGEKNLPARIAFLDEGVIRVTVDPTGAFAPYARPVSPDHVARIQAQPDESNVYEHPAAGVRDAGDALSISAGEIELLLAKADGHMELRRRGRAVMREVAPVALDERASTQTLATSAGERFFGGGTQNGRAEHAGSVVRIVTTPMNSNQWGDGGVASPSPFFWSSAGYGVLRDTFAPGSYDFASSGPNLVAAHEDPVFDAYLLVADDPAASLRRVAQDILRAYFKVTGAPAHFPDFALYLGHLNAYNRDAWSFGYEEGAQAWTVRGSAPADAPGETRYELGRRRGYVVPEGHLAESLNGPDEVLASSAEKYRGQTPYEFSARAVIDEHARHDMPLGWILPNDGYGAGYGHNGYERTGGVDADGASSPERLAAISANVDNLASFSAYANERGVEVGLWAQSQITPSADPDATWQNLRDFRAEVARAGVRALKTDEEWVGDGYSFGLNATRQGYQIMEEETGRRPLVLTLDGWAGTQRYAAVWSGDQDGTDWEYIRMHVPTYVGQGLSGNPNVGSDLDGIFGGNALVATRDFQWKALTPIMLDMDGWGSLPKLPYAAGDPHTGICRMYLKLKSCLMPYISTCAASASCVPGWEGNDDLALPMVRSALLADEGAPREATRYEFLLGDSLLVAPIYQEVRPDAAGNDVRNGIYLPGSPNDVWIDFFTGERFAGGQVLDGFDAPLWKLPLFVRAGAILPRFAPHNNPRPVGVRNPGGLDRTRRVVDFWPAPGESRFVAYEDDGVSFGGHVATTYTCSTDGEKTTLLAEPSRGGYDGYEALRSTTLRATVSRRPLGLRVQCGEKDLQLVEASDRATFEAADPEPGTATWLFEEAPAIETFAPPVERVLAEMVTGAHGAPRVSVRLPRANVSEASQRVVLLGAQ</sequence>
<dbReference type="RefSeq" id="WP_289510812.1">
    <property type="nucleotide sequence ID" value="NZ_JAUDEA010000003.1"/>
</dbReference>
<dbReference type="SUPFAM" id="SSF51011">
    <property type="entry name" value="Glycosyl hydrolase domain"/>
    <property type="match status" value="1"/>
</dbReference>
<dbReference type="InterPro" id="IPR017853">
    <property type="entry name" value="GH"/>
</dbReference>
<dbReference type="Pfam" id="PF13802">
    <property type="entry name" value="Gal_mutarotas_2"/>
    <property type="match status" value="1"/>
</dbReference>
<feature type="domain" description="DUF5110" evidence="5">
    <location>
        <begin position="739"/>
        <end position="799"/>
    </location>
</feature>
<dbReference type="GO" id="GO:0016787">
    <property type="term" value="F:hydrolase activity"/>
    <property type="evidence" value="ECO:0007669"/>
    <property type="project" value="UniProtKB-KW"/>
</dbReference>
<comment type="caution">
    <text evidence="7">The sequence shown here is derived from an EMBL/GenBank/DDBJ whole genome shotgun (WGS) entry which is preliminary data.</text>
</comment>
<proteinExistence type="inferred from homology"/>
<comment type="similarity">
    <text evidence="1 2">Belongs to the glycosyl hydrolase 31 family.</text>
</comment>
<evidence type="ECO:0000259" key="4">
    <source>
        <dbReference type="Pfam" id="PF13802"/>
    </source>
</evidence>
<organism evidence="7 8">
    <name type="scientific">Thermophilibacter provencensis</name>
    <dbReference type="NCBI Taxonomy" id="1852386"/>
    <lineage>
        <taxon>Bacteria</taxon>
        <taxon>Bacillati</taxon>
        <taxon>Actinomycetota</taxon>
        <taxon>Coriobacteriia</taxon>
        <taxon>Coriobacteriales</taxon>
        <taxon>Atopobiaceae</taxon>
        <taxon>Thermophilibacter</taxon>
    </lineage>
</organism>
<feature type="domain" description="Glycoside hydrolase family 31 N-terminal" evidence="4">
    <location>
        <begin position="27"/>
        <end position="199"/>
    </location>
</feature>
<feature type="domain" description="Glycosyl hydrolase family 31 C-terminal" evidence="6">
    <location>
        <begin position="617"/>
        <end position="711"/>
    </location>
</feature>
<dbReference type="InterPro" id="IPR048395">
    <property type="entry name" value="Glyco_hydro_31_C"/>
</dbReference>
<evidence type="ECO:0000259" key="6">
    <source>
        <dbReference type="Pfam" id="PF21365"/>
    </source>
</evidence>
<dbReference type="Pfam" id="PF17137">
    <property type="entry name" value="DUF5110"/>
    <property type="match status" value="1"/>
</dbReference>
<dbReference type="Pfam" id="PF01055">
    <property type="entry name" value="Glyco_hydro_31_2nd"/>
    <property type="match status" value="1"/>
</dbReference>
<name>A0ABT7V3Y4_9ACTN</name>
<dbReference type="EMBL" id="JAUDEA010000003">
    <property type="protein sequence ID" value="MDM8270711.1"/>
    <property type="molecule type" value="Genomic_DNA"/>
</dbReference>
<gene>
    <name evidence="7" type="ORF">QUW25_03270</name>
</gene>
<evidence type="ECO:0000259" key="5">
    <source>
        <dbReference type="Pfam" id="PF17137"/>
    </source>
</evidence>
<dbReference type="Gene3D" id="2.60.40.1760">
    <property type="entry name" value="glycosyl hydrolase (family 31)"/>
    <property type="match status" value="1"/>
</dbReference>
<reference evidence="7 8" key="3">
    <citation type="submission" date="2023-06" db="EMBL/GenBank/DDBJ databases">
        <authorList>
            <person name="Zeman M."/>
            <person name="Kubasova T."/>
            <person name="Jahodarova E."/>
            <person name="Nykrynova M."/>
            <person name="Rychlik I."/>
        </authorList>
    </citation>
    <scope>NUCLEOTIDE SEQUENCE [LARGE SCALE GENOMIC DNA]</scope>
    <source>
        <strain evidence="7 8">153_Feed</strain>
    </source>
</reference>
<reference evidence="7 8" key="2">
    <citation type="submission" date="2023-06" db="EMBL/GenBank/DDBJ databases">
        <title>Identification and characterization of horizontal gene transfer across gut microbiota members of farm animals based on homology search.</title>
        <authorList>
            <person name="Schwarzerova J."/>
            <person name="Nykrynova M."/>
            <person name="Jureckova K."/>
            <person name="Cejkova D."/>
            <person name="Rychlik I."/>
        </authorList>
    </citation>
    <scope>NUCLEOTIDE SEQUENCE [LARGE SCALE GENOMIC DNA]</scope>
    <source>
        <strain evidence="7 8">153_Feed</strain>
    </source>
</reference>
<evidence type="ECO:0000313" key="7">
    <source>
        <dbReference type="EMBL" id="MDM8270711.1"/>
    </source>
</evidence>
<dbReference type="InterPro" id="IPR051816">
    <property type="entry name" value="Glycosyl_Hydrolase_31"/>
</dbReference>
<evidence type="ECO:0000259" key="3">
    <source>
        <dbReference type="Pfam" id="PF01055"/>
    </source>
</evidence>
<dbReference type="InterPro" id="IPR025887">
    <property type="entry name" value="Glyco_hydro_31_N_dom"/>
</dbReference>
<accession>A0ABT7V3Y4</accession>
<dbReference type="SUPFAM" id="SSF51445">
    <property type="entry name" value="(Trans)glycosidases"/>
    <property type="match status" value="1"/>
</dbReference>
<dbReference type="CDD" id="cd14752">
    <property type="entry name" value="GH31_N"/>
    <property type="match status" value="1"/>
</dbReference>
<dbReference type="InterPro" id="IPR000322">
    <property type="entry name" value="Glyco_hydro_31_TIM"/>
</dbReference>
<dbReference type="Pfam" id="PF21365">
    <property type="entry name" value="Glyco_hydro_31_3rd"/>
    <property type="match status" value="1"/>
</dbReference>
<dbReference type="PANTHER" id="PTHR43863">
    <property type="entry name" value="HYDROLASE, PUTATIVE (AFU_ORTHOLOGUE AFUA_1G03140)-RELATED"/>
    <property type="match status" value="1"/>
</dbReference>
<dbReference type="SUPFAM" id="SSF74650">
    <property type="entry name" value="Galactose mutarotase-like"/>
    <property type="match status" value="1"/>
</dbReference>
<dbReference type="Gene3D" id="3.20.20.80">
    <property type="entry name" value="Glycosidases"/>
    <property type="match status" value="1"/>
</dbReference>
<evidence type="ECO:0000256" key="1">
    <source>
        <dbReference type="ARBA" id="ARBA00007806"/>
    </source>
</evidence>
<evidence type="ECO:0000313" key="8">
    <source>
        <dbReference type="Proteomes" id="UP001529256"/>
    </source>
</evidence>
<keyword evidence="2 7" id="KW-0378">Hydrolase</keyword>
<dbReference type="Proteomes" id="UP001529256">
    <property type="component" value="Unassembled WGS sequence"/>
</dbReference>
<protein>
    <submittedName>
        <fullName evidence="7">Glycoside hydrolase family 31 protein</fullName>
    </submittedName>
</protein>
<dbReference type="InterPro" id="IPR033403">
    <property type="entry name" value="DUF5110"/>
</dbReference>
<reference evidence="8" key="1">
    <citation type="submission" date="2023-06" db="EMBL/GenBank/DDBJ databases">
        <title>Identification and characterization of horizontal gene transfer across gut microbiota members of farm animals based on homology search.</title>
        <authorList>
            <person name="Zeman M."/>
            <person name="Kubasova T."/>
            <person name="Jahodarova E."/>
            <person name="Nykrynova M."/>
            <person name="Rychlik I."/>
        </authorList>
    </citation>
    <scope>NUCLEOTIDE SEQUENCE [LARGE SCALE GENOMIC DNA]</scope>
    <source>
        <strain evidence="8">153_Feed</strain>
    </source>
</reference>
<feature type="domain" description="Glycoside hydrolase family 31 TIM barrel" evidence="3">
    <location>
        <begin position="461"/>
        <end position="597"/>
    </location>
</feature>
<dbReference type="PANTHER" id="PTHR43863:SF2">
    <property type="entry name" value="MALTASE-GLUCOAMYLASE"/>
    <property type="match status" value="1"/>
</dbReference>
<keyword evidence="2" id="KW-0326">Glycosidase</keyword>
<dbReference type="InterPro" id="IPR013780">
    <property type="entry name" value="Glyco_hydro_b"/>
</dbReference>
<dbReference type="Gene3D" id="2.60.40.1180">
    <property type="entry name" value="Golgi alpha-mannosidase II"/>
    <property type="match status" value="2"/>
</dbReference>
<dbReference type="InterPro" id="IPR011013">
    <property type="entry name" value="Gal_mutarotase_sf_dom"/>
</dbReference>
<evidence type="ECO:0000256" key="2">
    <source>
        <dbReference type="RuleBase" id="RU361185"/>
    </source>
</evidence>